<dbReference type="CDD" id="cd01991">
    <property type="entry name" value="Asn_synthase_B_C"/>
    <property type="match status" value="1"/>
</dbReference>
<dbReference type="InterPro" id="IPR014729">
    <property type="entry name" value="Rossmann-like_a/b/a_fold"/>
</dbReference>
<dbReference type="OrthoDB" id="9763290at2"/>
<dbReference type="InterPro" id="IPR017932">
    <property type="entry name" value="GATase_2_dom"/>
</dbReference>
<dbReference type="PROSITE" id="PS51278">
    <property type="entry name" value="GATASE_TYPE_2"/>
    <property type="match status" value="1"/>
</dbReference>
<evidence type="ECO:0000256" key="10">
    <source>
        <dbReference type="PIRSR" id="PIRSR001589-2"/>
    </source>
</evidence>
<evidence type="ECO:0000256" key="6">
    <source>
        <dbReference type="ARBA" id="ARBA00022888"/>
    </source>
</evidence>
<feature type="active site" description="For GATase activity" evidence="9">
    <location>
        <position position="2"/>
    </location>
</feature>
<feature type="domain" description="Glutamine amidotransferase type-2" evidence="12">
    <location>
        <begin position="2"/>
        <end position="186"/>
    </location>
</feature>
<dbReference type="InterPro" id="IPR051786">
    <property type="entry name" value="ASN_synthetase/amidase"/>
</dbReference>
<evidence type="ECO:0000256" key="3">
    <source>
        <dbReference type="ARBA" id="ARBA00012737"/>
    </source>
</evidence>
<dbReference type="InterPro" id="IPR001962">
    <property type="entry name" value="Asn_synthase"/>
</dbReference>
<dbReference type="AlphaFoldDB" id="A0A2X0IE94"/>
<dbReference type="SUPFAM" id="SSF52402">
    <property type="entry name" value="Adenine nucleotide alpha hydrolases-like"/>
    <property type="match status" value="1"/>
</dbReference>
<keyword evidence="14" id="KW-1185">Reference proteome</keyword>
<feature type="site" description="Important for beta-aspartyl-AMP intermediate formation" evidence="11">
    <location>
        <position position="374"/>
    </location>
</feature>
<dbReference type="EC" id="6.3.5.4" evidence="3"/>
<keyword evidence="9" id="KW-0028">Amino-acid biosynthesis</keyword>
<dbReference type="PIRSF" id="PIRSF001589">
    <property type="entry name" value="Asn_synthetase_glu-h"/>
    <property type="match status" value="1"/>
</dbReference>
<dbReference type="InterPro" id="IPR029055">
    <property type="entry name" value="Ntn_hydrolases_N"/>
</dbReference>
<dbReference type="EMBL" id="QKYN01000090">
    <property type="protein sequence ID" value="RAG83304.1"/>
    <property type="molecule type" value="Genomic_DNA"/>
</dbReference>
<dbReference type="PANTHER" id="PTHR43284">
    <property type="entry name" value="ASPARAGINE SYNTHETASE (GLUTAMINE-HYDROLYZING)"/>
    <property type="match status" value="1"/>
</dbReference>
<dbReference type="NCBIfam" id="TIGR01536">
    <property type="entry name" value="asn_synth_AEB"/>
    <property type="match status" value="1"/>
</dbReference>
<dbReference type="Gene3D" id="3.40.50.620">
    <property type="entry name" value="HUPs"/>
    <property type="match status" value="1"/>
</dbReference>
<evidence type="ECO:0000313" key="14">
    <source>
        <dbReference type="Proteomes" id="UP000248889"/>
    </source>
</evidence>
<dbReference type="Pfam" id="PF13537">
    <property type="entry name" value="GATase_7"/>
    <property type="match status" value="1"/>
</dbReference>
<evidence type="ECO:0000259" key="12">
    <source>
        <dbReference type="PROSITE" id="PS51278"/>
    </source>
</evidence>
<dbReference type="Gene3D" id="3.60.20.10">
    <property type="entry name" value="Glutamine Phosphoribosylpyrophosphate, subunit 1, domain 1"/>
    <property type="match status" value="1"/>
</dbReference>
<dbReference type="GO" id="GO:0005829">
    <property type="term" value="C:cytosol"/>
    <property type="evidence" value="ECO:0007669"/>
    <property type="project" value="TreeGrafter"/>
</dbReference>
<comment type="caution">
    <text evidence="13">The sequence shown here is derived from an EMBL/GenBank/DDBJ whole genome shotgun (WGS) entry which is preliminary data.</text>
</comment>
<evidence type="ECO:0000256" key="7">
    <source>
        <dbReference type="ARBA" id="ARBA00022962"/>
    </source>
</evidence>
<dbReference type="GO" id="GO:0005524">
    <property type="term" value="F:ATP binding"/>
    <property type="evidence" value="ECO:0007669"/>
    <property type="project" value="UniProtKB-KW"/>
</dbReference>
<feature type="binding site" evidence="10">
    <location>
        <position position="95"/>
    </location>
    <ligand>
        <name>L-glutamine</name>
        <dbReference type="ChEBI" id="CHEBI:58359"/>
    </ligand>
</feature>
<proteinExistence type="inferred from homology"/>
<dbReference type="PANTHER" id="PTHR43284:SF1">
    <property type="entry name" value="ASPARAGINE SYNTHETASE"/>
    <property type="match status" value="1"/>
</dbReference>
<evidence type="ECO:0000256" key="5">
    <source>
        <dbReference type="ARBA" id="ARBA00022840"/>
    </source>
</evidence>
<dbReference type="RefSeq" id="WP_111503838.1">
    <property type="nucleotide sequence ID" value="NZ_QKYN01000090.1"/>
</dbReference>
<reference evidence="13 14" key="1">
    <citation type="submission" date="2018-06" db="EMBL/GenBank/DDBJ databases">
        <title>Streptacidiphilus pinicola sp. nov., isolated from pine grove soil.</title>
        <authorList>
            <person name="Roh S.G."/>
            <person name="Park S."/>
            <person name="Kim M.-K."/>
            <person name="Yun B.-R."/>
            <person name="Park J."/>
            <person name="Kim M.J."/>
            <person name="Kim Y.S."/>
            <person name="Kim S.B."/>
        </authorList>
    </citation>
    <scope>NUCLEOTIDE SEQUENCE [LARGE SCALE GENOMIC DNA]</scope>
    <source>
        <strain evidence="13 14">MMS16-CNU450</strain>
    </source>
</reference>
<keyword evidence="7 9" id="KW-0315">Glutamine amidotransferase</keyword>
<organism evidence="13 14">
    <name type="scientific">Streptacidiphilus pinicola</name>
    <dbReference type="NCBI Taxonomy" id="2219663"/>
    <lineage>
        <taxon>Bacteria</taxon>
        <taxon>Bacillati</taxon>
        <taxon>Actinomycetota</taxon>
        <taxon>Actinomycetes</taxon>
        <taxon>Kitasatosporales</taxon>
        <taxon>Streptomycetaceae</taxon>
        <taxon>Streptacidiphilus</taxon>
    </lineage>
</organism>
<dbReference type="InterPro" id="IPR006426">
    <property type="entry name" value="Asn_synth_AEB"/>
</dbReference>
<dbReference type="SUPFAM" id="SSF56235">
    <property type="entry name" value="N-terminal nucleophile aminohydrolases (Ntn hydrolases)"/>
    <property type="match status" value="1"/>
</dbReference>
<comment type="similarity">
    <text evidence="2">Belongs to the asparagine synthetase family.</text>
</comment>
<sequence>MCRIYGYLNAFAAPNALRAVAAIQRHGGPDGTGTARDQGWALGNNRLAVVDLDGGRQPYRLGEGITAVFNGEIYNADELRGQLRAKGYTFEDRCDGGVIPALYDAYGDDFLSRLDGMYSLALVDRRNGRPRLLLATDHLGMKPLYYRWDPGSRSLHFSSEIPALLAFSTSNPSLWEPGLDAYLSSRTPFGEQTMFAGVRVLPPATSLVCELGGVPELVRRSGAAEDGVGIPYFGDHDEAAAGADVRARLRQEVGRLMVADVPVAVITSGGLDSSLITALAAQHAAEAGRPRVHSFNIAYRGAWSFDERHFAREAATRAGTVHHQVEIDPADFPSLIEDTVWHLGQPNADPIALSTGALFAAVRKAGFKVALTGDAADEVFGGYDRMLAAVAAGTDHPDGDDWFQPYLDSLAVLPARLRHRLYTEEYRTLVADYPALPEGPLETLRHGSGSRLRRITDFELGQRFPAYHLRRVDHLSMAHSVEVRLPFGQRSVLAVGRALPDALRIRDGRVKRALYSAAAGLLPQSVLDRPKQPFTLPIVEMLAPGLPLWDFARDVLHRDRLAAGGQLDPREVRGLFTTQAQRPDATTALTLWALLIHEVWREQFGAVRTEALAVAA</sequence>
<protein>
    <recommendedName>
        <fullName evidence="3">asparagine synthase (glutamine-hydrolyzing)</fullName>
        <ecNumber evidence="3">6.3.5.4</ecNumber>
    </recommendedName>
</protein>
<evidence type="ECO:0000256" key="8">
    <source>
        <dbReference type="ARBA" id="ARBA00048741"/>
    </source>
</evidence>
<evidence type="ECO:0000256" key="9">
    <source>
        <dbReference type="PIRSR" id="PIRSR001589-1"/>
    </source>
</evidence>
<dbReference type="GO" id="GO:0006529">
    <property type="term" value="P:asparagine biosynthetic process"/>
    <property type="evidence" value="ECO:0007669"/>
    <property type="project" value="UniProtKB-KW"/>
</dbReference>
<gene>
    <name evidence="13" type="primary">asnB</name>
    <name evidence="13" type="ORF">DN069_23235</name>
</gene>
<keyword evidence="4 10" id="KW-0547">Nucleotide-binding</keyword>
<keyword evidence="6 9" id="KW-0061">Asparagine biosynthesis</keyword>
<accession>A0A2X0IE94</accession>
<feature type="binding site" evidence="10">
    <location>
        <position position="297"/>
    </location>
    <ligand>
        <name>ATP</name>
        <dbReference type="ChEBI" id="CHEBI:30616"/>
    </ligand>
</feature>
<keyword evidence="5 10" id="KW-0067">ATP-binding</keyword>
<evidence type="ECO:0000313" key="13">
    <source>
        <dbReference type="EMBL" id="RAG83304.1"/>
    </source>
</evidence>
<dbReference type="CDD" id="cd00712">
    <property type="entry name" value="AsnB"/>
    <property type="match status" value="1"/>
</dbReference>
<dbReference type="InterPro" id="IPR033738">
    <property type="entry name" value="AsnB_N"/>
</dbReference>
<dbReference type="Proteomes" id="UP000248889">
    <property type="component" value="Unassembled WGS sequence"/>
</dbReference>
<evidence type="ECO:0000256" key="1">
    <source>
        <dbReference type="ARBA" id="ARBA00005187"/>
    </source>
</evidence>
<dbReference type="Pfam" id="PF00733">
    <property type="entry name" value="Asn_synthase"/>
    <property type="match status" value="1"/>
</dbReference>
<comment type="pathway">
    <text evidence="1">Amino-acid biosynthesis; L-asparagine biosynthesis; L-asparagine from L-aspartate (L-Gln route): step 1/1.</text>
</comment>
<evidence type="ECO:0000256" key="2">
    <source>
        <dbReference type="ARBA" id="ARBA00005752"/>
    </source>
</evidence>
<comment type="catalytic activity">
    <reaction evidence="8">
        <text>L-aspartate + L-glutamine + ATP + H2O = L-asparagine + L-glutamate + AMP + diphosphate + H(+)</text>
        <dbReference type="Rhea" id="RHEA:12228"/>
        <dbReference type="ChEBI" id="CHEBI:15377"/>
        <dbReference type="ChEBI" id="CHEBI:15378"/>
        <dbReference type="ChEBI" id="CHEBI:29985"/>
        <dbReference type="ChEBI" id="CHEBI:29991"/>
        <dbReference type="ChEBI" id="CHEBI:30616"/>
        <dbReference type="ChEBI" id="CHEBI:33019"/>
        <dbReference type="ChEBI" id="CHEBI:58048"/>
        <dbReference type="ChEBI" id="CHEBI:58359"/>
        <dbReference type="ChEBI" id="CHEBI:456215"/>
        <dbReference type="EC" id="6.3.5.4"/>
    </reaction>
</comment>
<dbReference type="GO" id="GO:0004066">
    <property type="term" value="F:asparagine synthase (glutamine-hydrolyzing) activity"/>
    <property type="evidence" value="ECO:0007669"/>
    <property type="project" value="UniProtKB-EC"/>
</dbReference>
<evidence type="ECO:0000256" key="4">
    <source>
        <dbReference type="ARBA" id="ARBA00022741"/>
    </source>
</evidence>
<keyword evidence="13" id="KW-0436">Ligase</keyword>
<evidence type="ECO:0000256" key="11">
    <source>
        <dbReference type="PIRSR" id="PIRSR001589-3"/>
    </source>
</evidence>
<name>A0A2X0IE94_9ACTN</name>